<feature type="region of interest" description="Disordered" evidence="1">
    <location>
        <begin position="1"/>
        <end position="43"/>
    </location>
</feature>
<feature type="region of interest" description="Disordered" evidence="1">
    <location>
        <begin position="1333"/>
        <end position="1352"/>
    </location>
</feature>
<name>A0AA38X9S2_9EURO</name>
<feature type="compositionally biased region" description="Basic and acidic residues" evidence="1">
    <location>
        <begin position="814"/>
        <end position="874"/>
    </location>
</feature>
<feature type="compositionally biased region" description="Low complexity" evidence="1">
    <location>
        <begin position="1253"/>
        <end position="1265"/>
    </location>
</feature>
<evidence type="ECO:0000313" key="3">
    <source>
        <dbReference type="Proteomes" id="UP001172673"/>
    </source>
</evidence>
<feature type="compositionally biased region" description="Polar residues" evidence="1">
    <location>
        <begin position="534"/>
        <end position="544"/>
    </location>
</feature>
<dbReference type="EMBL" id="JAPDRK010000008">
    <property type="protein sequence ID" value="KAJ9609484.1"/>
    <property type="molecule type" value="Genomic_DNA"/>
</dbReference>
<dbReference type="Proteomes" id="UP001172673">
    <property type="component" value="Unassembled WGS sequence"/>
</dbReference>
<comment type="caution">
    <text evidence="2">The sequence shown here is derived from an EMBL/GenBank/DDBJ whole genome shotgun (WGS) entry which is preliminary data.</text>
</comment>
<feature type="compositionally biased region" description="Pro residues" evidence="1">
    <location>
        <begin position="1057"/>
        <end position="1071"/>
    </location>
</feature>
<feature type="region of interest" description="Disordered" evidence="1">
    <location>
        <begin position="452"/>
        <end position="521"/>
    </location>
</feature>
<feature type="compositionally biased region" description="Basic and acidic residues" evidence="1">
    <location>
        <begin position="621"/>
        <end position="632"/>
    </location>
</feature>
<feature type="compositionally biased region" description="Basic and acidic residues" evidence="1">
    <location>
        <begin position="215"/>
        <end position="226"/>
    </location>
</feature>
<evidence type="ECO:0000313" key="2">
    <source>
        <dbReference type="EMBL" id="KAJ9609484.1"/>
    </source>
</evidence>
<keyword evidence="3" id="KW-1185">Reference proteome</keyword>
<feature type="compositionally biased region" description="Basic and acidic residues" evidence="1">
    <location>
        <begin position="1038"/>
        <end position="1053"/>
    </location>
</feature>
<feature type="region of interest" description="Disordered" evidence="1">
    <location>
        <begin position="534"/>
        <end position="1311"/>
    </location>
</feature>
<feature type="compositionally biased region" description="Basic and acidic residues" evidence="1">
    <location>
        <begin position="939"/>
        <end position="951"/>
    </location>
</feature>
<gene>
    <name evidence="2" type="ORF">H2200_005811</name>
</gene>
<feature type="region of interest" description="Disordered" evidence="1">
    <location>
        <begin position="319"/>
        <end position="412"/>
    </location>
</feature>
<feature type="compositionally biased region" description="Polar residues" evidence="1">
    <location>
        <begin position="386"/>
        <end position="402"/>
    </location>
</feature>
<reference evidence="2" key="1">
    <citation type="submission" date="2022-10" db="EMBL/GenBank/DDBJ databases">
        <title>Culturing micro-colonial fungi from biological soil crusts in the Mojave desert and describing Neophaeococcomyces mojavensis, and introducing the new genera and species Taxawa tesnikishii.</title>
        <authorList>
            <person name="Kurbessoian T."/>
            <person name="Stajich J.E."/>
        </authorList>
    </citation>
    <scope>NUCLEOTIDE SEQUENCE</scope>
    <source>
        <strain evidence="2">TK_41</strain>
    </source>
</reference>
<feature type="compositionally biased region" description="Basic and acidic residues" evidence="1">
    <location>
        <begin position="998"/>
        <end position="1009"/>
    </location>
</feature>
<feature type="compositionally biased region" description="Low complexity" evidence="1">
    <location>
        <begin position="495"/>
        <end position="512"/>
    </location>
</feature>
<accession>A0AA38X9S2</accession>
<feature type="compositionally biased region" description="Polar residues" evidence="1">
    <location>
        <begin position="740"/>
        <end position="752"/>
    </location>
</feature>
<feature type="compositionally biased region" description="Polar residues" evidence="1">
    <location>
        <begin position="228"/>
        <end position="276"/>
    </location>
</feature>
<feature type="compositionally biased region" description="Polar residues" evidence="1">
    <location>
        <begin position="633"/>
        <end position="663"/>
    </location>
</feature>
<proteinExistence type="predicted"/>
<protein>
    <submittedName>
        <fullName evidence="2">Uncharacterized protein</fullName>
    </submittedName>
</protein>
<sequence>MNVFKKKGKAKDDTYIIPQATSESTPPAKLSRSLKRKQKHAVEPMPQLDLTTVLPDTTDFRTSLLMPGLSARFSMLREQDDPNTKVGKASDDSVLFPKRASRLNLFGHNPLTDIAETESIQTTFRVPFSEDGRSYSFSEAGGYASDDGSNVLSRPRPTEGNNLFGGRQKMYRIATANGSSSTTDLQETQIPLTAAKHVYQSDLVMSPYQQMRIKAKEEQERDDLRMRPTSTGAGETDRNSIVNTPSTGFSKSRGTTSSTASGPSNRRISTAATSVVSDGPHPRQSNTSTTFNARLQASEYGSEESLLKRNFSSDSRKVFAADNQSQPPLPTSPIQSKRLPQSRSVTNLSEKYGRVPSPFSSVTPRPISPPPSVQTQALASLDFGLKSSNSQSRKYQTASPTNEYEDGDLYNQSLQPNDRGKATAMGLFNRPQQQFDEQKFEERQLQMRDGRISPLSSEGPEYGGITERQNEPGRVILPSIPNSPFHKGFPRGRESSSTSITSRSRAQSTTSSVNSAQVHAHAEALIKRQNQEFSSLQVQRPTTESKPRQAPTHIPTSLTEQPAASRGTFFDTFGSDDDEADSPMLGRYEPPPRLAPLDVHPALRNGTHAFDFGEGVSPIGEDSRRPPSDRPQSDVSAETSSPSVVHNTPDTSDSLHLSSQPKARNSPILAPTTGLGLSGLIRSHLRHDSDRSSILPPPSPAFPPYQSSFSSSAVHEREPSVVSHQPGNYRASLRDREPSVASTARTINPPESTHSDPWEFDDAHRSQRSPLEPIHNNAIPSMSQKAQQILGQAISHRNQAASKAQQLLGDEAPGDEHPSGRAWQHDVLSHHRGESTETQKEFGNELAERARRIQEGLKGSVEADKHSKTQERHNPATQALHALRHKTSKTSLASRANEPQPKAMRMLGMGGGPRTEHVARSPNMGARREYEFDQGYDEFGDRPTPRPRPAEFEPPNGRRTPGPGFARPGQYPNHSSEELDRPYQQRSATPNSGRPRRDRAESEAAERSRSRPAQGRFREEPPYSPVEYNRPGPPHAPLHHEQHRAYGHHDGPHGYRGPPPRGPPRGPPPVDPRTYERSASSMSNRRPSGNGPRPGPPPSSSYEGRVASPALSGTPQMGNGPMQSMGAPRPSPRPPFPHSPMSPFAPHPGMSPTLGHHSAVPSALPSPSGPLPQPPSSGRFTPIEGRSTPLGNRKKSVTKGMISEPTFISSTSSVPLVGLPTNPRPGQITSPPVPIMNPRRRGTTMSERQGDYPSPQMPSSQMSPKPDSPGRDGMGMATAQRTYSDQQQYKPQPRPRNRLRKISSEGGSMAARARNQAMMAEFGHERLRSPAVPVFPNRSATSLGMHQDGGMF</sequence>
<feature type="compositionally biased region" description="Polar residues" evidence="1">
    <location>
        <begin position="1279"/>
        <end position="1290"/>
    </location>
</feature>
<feature type="compositionally biased region" description="Pro residues" evidence="1">
    <location>
        <begin position="1129"/>
        <end position="1146"/>
    </location>
</feature>
<evidence type="ECO:0000256" key="1">
    <source>
        <dbReference type="SAM" id="MobiDB-lite"/>
    </source>
</evidence>
<feature type="compositionally biased region" description="Polar residues" evidence="1">
    <location>
        <begin position="778"/>
        <end position="805"/>
    </location>
</feature>
<feature type="compositionally biased region" description="Polar residues" evidence="1">
    <location>
        <begin position="322"/>
        <end position="349"/>
    </location>
</feature>
<organism evidence="2 3">
    <name type="scientific">Cladophialophora chaetospira</name>
    <dbReference type="NCBI Taxonomy" id="386627"/>
    <lineage>
        <taxon>Eukaryota</taxon>
        <taxon>Fungi</taxon>
        <taxon>Dikarya</taxon>
        <taxon>Ascomycota</taxon>
        <taxon>Pezizomycotina</taxon>
        <taxon>Eurotiomycetes</taxon>
        <taxon>Chaetothyriomycetidae</taxon>
        <taxon>Chaetothyriales</taxon>
        <taxon>Herpotrichiellaceae</taxon>
        <taxon>Cladophialophora</taxon>
    </lineage>
</organism>
<feature type="region of interest" description="Disordered" evidence="1">
    <location>
        <begin position="215"/>
        <end position="291"/>
    </location>
</feature>
<feature type="compositionally biased region" description="Basic and acidic residues" evidence="1">
    <location>
        <begin position="753"/>
        <end position="765"/>
    </location>
</feature>